<keyword evidence="3" id="KW-1185">Reference proteome</keyword>
<gene>
    <name evidence="2" type="ordered locus">Pedsa_1122</name>
</gene>
<evidence type="ECO:0000313" key="3">
    <source>
        <dbReference type="Proteomes" id="UP000000310"/>
    </source>
</evidence>
<feature type="domain" description="DUF6965" evidence="1">
    <location>
        <begin position="4"/>
        <end position="69"/>
    </location>
</feature>
<dbReference type="Proteomes" id="UP000000310">
    <property type="component" value="Chromosome"/>
</dbReference>
<reference evidence="2 3" key="1">
    <citation type="journal article" date="2011" name="Stand. Genomic Sci.">
        <title>Complete genome sequence of the gliding, heparinolytic Pedobacter saltans type strain (113).</title>
        <authorList>
            <person name="Liolios K."/>
            <person name="Sikorski J."/>
            <person name="Lu M."/>
            <person name="Nolan M."/>
            <person name="Lapidus A."/>
            <person name="Lucas S."/>
            <person name="Hammon N."/>
            <person name="Deshpande S."/>
            <person name="Cheng J.F."/>
            <person name="Tapia R."/>
            <person name="Han C."/>
            <person name="Goodwin L."/>
            <person name="Pitluck S."/>
            <person name="Huntemann M."/>
            <person name="Ivanova N."/>
            <person name="Pagani I."/>
            <person name="Mavromatis K."/>
            <person name="Ovchinikova G."/>
            <person name="Pati A."/>
            <person name="Chen A."/>
            <person name="Palaniappan K."/>
            <person name="Land M."/>
            <person name="Hauser L."/>
            <person name="Brambilla E.M."/>
            <person name="Kotsyurbenko O."/>
            <person name="Rohde M."/>
            <person name="Tindall B.J."/>
            <person name="Abt B."/>
            <person name="Goker M."/>
            <person name="Detter J.C."/>
            <person name="Woyke T."/>
            <person name="Bristow J."/>
            <person name="Eisen J.A."/>
            <person name="Markowitz V."/>
            <person name="Hugenholtz P."/>
            <person name="Klenk H.P."/>
            <person name="Kyrpides N.C."/>
        </authorList>
    </citation>
    <scope>NUCLEOTIDE SEQUENCE [LARGE SCALE GENOMIC DNA]</scope>
    <source>
        <strain evidence="3">ATCC 51119 / DSM 12145 / JCM 21818 / LMG 10337 / NBRC 100064 / NCIMB 13643</strain>
    </source>
</reference>
<accession>F0SC95</accession>
<dbReference type="InterPro" id="IPR054238">
    <property type="entry name" value="DUF6965"/>
</dbReference>
<protein>
    <recommendedName>
        <fullName evidence="1">DUF6965 domain-containing protein</fullName>
    </recommendedName>
</protein>
<organism evidence="2 3">
    <name type="scientific">Pseudopedobacter saltans (strain ATCC 51119 / DSM 12145 / JCM 21818 / CCUG 39354 / LMG 10337 / NBRC 100064 / NCIMB 13643)</name>
    <name type="common">Pedobacter saltans</name>
    <dbReference type="NCBI Taxonomy" id="762903"/>
    <lineage>
        <taxon>Bacteria</taxon>
        <taxon>Pseudomonadati</taxon>
        <taxon>Bacteroidota</taxon>
        <taxon>Sphingobacteriia</taxon>
        <taxon>Sphingobacteriales</taxon>
        <taxon>Sphingobacteriaceae</taxon>
        <taxon>Pseudopedobacter</taxon>
    </lineage>
</organism>
<dbReference type="EMBL" id="CP002545">
    <property type="protein sequence ID" value="ADY51692.1"/>
    <property type="molecule type" value="Genomic_DNA"/>
</dbReference>
<dbReference type="HOGENOM" id="CLU_2719310_0_0_10"/>
<reference evidence="3" key="2">
    <citation type="submission" date="2011-02" db="EMBL/GenBank/DDBJ databases">
        <title>The complete genome of Pedobacter saltans DSM 12145.</title>
        <authorList>
            <consortium name="US DOE Joint Genome Institute (JGI-PGF)"/>
            <person name="Lucas S."/>
            <person name="Copeland A."/>
            <person name="Lapidus A."/>
            <person name="Bruce D."/>
            <person name="Goodwin L."/>
            <person name="Pitluck S."/>
            <person name="Kyrpides N."/>
            <person name="Mavromatis K."/>
            <person name="Pagani I."/>
            <person name="Ivanova N."/>
            <person name="Ovchinnikova G."/>
            <person name="Lu M."/>
            <person name="Detter J.C."/>
            <person name="Han C."/>
            <person name="Land M."/>
            <person name="Hauser L."/>
            <person name="Markowitz V."/>
            <person name="Cheng J.-F."/>
            <person name="Hugenholtz P."/>
            <person name="Woyke T."/>
            <person name="Wu D."/>
            <person name="Tindall B."/>
            <person name="Pomrenke H.G."/>
            <person name="Brambilla E."/>
            <person name="Klenk H.-P."/>
            <person name="Eisen J.A."/>
        </authorList>
    </citation>
    <scope>NUCLEOTIDE SEQUENCE [LARGE SCALE GENOMIC DNA]</scope>
    <source>
        <strain evidence="3">ATCC 51119 / DSM 12145 / JCM 21818 / LMG 10337 / NBRC 100064 / NCIMB 13643</strain>
    </source>
</reference>
<dbReference type="RefSeq" id="WP_013632191.1">
    <property type="nucleotide sequence ID" value="NC_015177.1"/>
</dbReference>
<evidence type="ECO:0000313" key="2">
    <source>
        <dbReference type="EMBL" id="ADY51692.1"/>
    </source>
</evidence>
<evidence type="ECO:0000259" key="1">
    <source>
        <dbReference type="Pfam" id="PF22292"/>
    </source>
</evidence>
<dbReference type="Pfam" id="PF22292">
    <property type="entry name" value="DUF6965"/>
    <property type="match status" value="1"/>
</dbReference>
<dbReference type="AlphaFoldDB" id="F0SC95"/>
<proteinExistence type="predicted"/>
<dbReference type="STRING" id="762903.Pedsa_1122"/>
<name>F0SC95_PSESL</name>
<dbReference type="KEGG" id="psn:Pedsa_1122"/>
<sequence>MTPEELAEIKAYFANRELPQTLQYNECTFMTDVRKAVNSDIMVLERFGSKSTFSAPWERLLNIKKILEENEG</sequence>